<feature type="signal peptide" evidence="1">
    <location>
        <begin position="1"/>
        <end position="28"/>
    </location>
</feature>
<dbReference type="PROSITE" id="PS51257">
    <property type="entry name" value="PROKAR_LIPOPROTEIN"/>
    <property type="match status" value="1"/>
</dbReference>
<sequence length="138" mass="15814">MLANSKRKSSFLLFFIFFCSCIIFSSYADDENKEKASPQEILRETYTLFTKASLQYWDNVKSLINQAQLKFTPPDLENSARGHCPCDVIVQATYTQSRPSPVIHLMHHPGFCPSLTMCGKIVLDIWAISFLVELERIM</sequence>
<dbReference type="Proteomes" id="UP001152523">
    <property type="component" value="Unassembled WGS sequence"/>
</dbReference>
<evidence type="ECO:0000313" key="2">
    <source>
        <dbReference type="EMBL" id="CAH9139428.1"/>
    </source>
</evidence>
<feature type="chain" id="PRO_5043437802" evidence="1">
    <location>
        <begin position="29"/>
        <end position="138"/>
    </location>
</feature>
<reference evidence="2" key="1">
    <citation type="submission" date="2022-07" db="EMBL/GenBank/DDBJ databases">
        <authorList>
            <person name="Macas J."/>
            <person name="Novak P."/>
            <person name="Neumann P."/>
        </authorList>
    </citation>
    <scope>NUCLEOTIDE SEQUENCE</scope>
</reference>
<gene>
    <name evidence="2" type="ORF">CEPIT_LOCUS37576</name>
</gene>
<evidence type="ECO:0000256" key="1">
    <source>
        <dbReference type="SAM" id="SignalP"/>
    </source>
</evidence>
<proteinExistence type="predicted"/>
<comment type="caution">
    <text evidence="2">The sequence shown here is derived from an EMBL/GenBank/DDBJ whole genome shotgun (WGS) entry which is preliminary data.</text>
</comment>
<accession>A0AAV0FVE7</accession>
<dbReference type="PANTHER" id="PTHR35463">
    <property type="entry name" value="TRANSMEMBRANE PROTEIN"/>
    <property type="match status" value="1"/>
</dbReference>
<dbReference type="AlphaFoldDB" id="A0AAV0FVE7"/>
<evidence type="ECO:0000313" key="3">
    <source>
        <dbReference type="Proteomes" id="UP001152523"/>
    </source>
</evidence>
<name>A0AAV0FVE7_9ASTE</name>
<dbReference type="EMBL" id="CAMAPF010001015">
    <property type="protein sequence ID" value="CAH9139428.1"/>
    <property type="molecule type" value="Genomic_DNA"/>
</dbReference>
<keyword evidence="3" id="KW-1185">Reference proteome</keyword>
<organism evidence="2 3">
    <name type="scientific">Cuscuta epithymum</name>
    <dbReference type="NCBI Taxonomy" id="186058"/>
    <lineage>
        <taxon>Eukaryota</taxon>
        <taxon>Viridiplantae</taxon>
        <taxon>Streptophyta</taxon>
        <taxon>Embryophyta</taxon>
        <taxon>Tracheophyta</taxon>
        <taxon>Spermatophyta</taxon>
        <taxon>Magnoliopsida</taxon>
        <taxon>eudicotyledons</taxon>
        <taxon>Gunneridae</taxon>
        <taxon>Pentapetalae</taxon>
        <taxon>asterids</taxon>
        <taxon>lamiids</taxon>
        <taxon>Solanales</taxon>
        <taxon>Convolvulaceae</taxon>
        <taxon>Cuscuteae</taxon>
        <taxon>Cuscuta</taxon>
        <taxon>Cuscuta subgen. Cuscuta</taxon>
    </lineage>
</organism>
<keyword evidence="1" id="KW-0732">Signal</keyword>
<dbReference type="PANTHER" id="PTHR35463:SF10">
    <property type="entry name" value="TRANSMEMBRANE PROTEIN"/>
    <property type="match status" value="1"/>
</dbReference>
<protein>
    <submittedName>
        <fullName evidence="2">Uncharacterized protein</fullName>
    </submittedName>
</protein>